<evidence type="ECO:0000256" key="1">
    <source>
        <dbReference type="ARBA" id="ARBA00022553"/>
    </source>
</evidence>
<dbReference type="GO" id="GO:0005829">
    <property type="term" value="C:cytosol"/>
    <property type="evidence" value="ECO:0007669"/>
    <property type="project" value="UniProtKB-ARBA"/>
</dbReference>
<gene>
    <name evidence="5" type="ORF">VEZ01S_38_00150</name>
</gene>
<feature type="domain" description="CSD" evidence="4">
    <location>
        <begin position="1"/>
        <end position="63"/>
    </location>
</feature>
<dbReference type="PROSITE" id="PS00352">
    <property type="entry name" value="CSD_1"/>
    <property type="match status" value="1"/>
</dbReference>
<dbReference type="AlphaFoldDB" id="U3AL27"/>
<dbReference type="PANTHER" id="PTHR12962:SF1">
    <property type="entry name" value="COLD SHOCK DOMAIN-CONTAINING PROTEIN CG9705"/>
    <property type="match status" value="1"/>
</dbReference>
<protein>
    <recommendedName>
        <fullName evidence="4">CSD domain-containing protein</fullName>
    </recommendedName>
</protein>
<dbReference type="Proteomes" id="UP000016562">
    <property type="component" value="Unassembled WGS sequence"/>
</dbReference>
<dbReference type="InterPro" id="IPR012340">
    <property type="entry name" value="NA-bd_OB-fold"/>
</dbReference>
<reference evidence="5 6" key="1">
    <citation type="submission" date="2013-09" db="EMBL/GenBank/DDBJ databases">
        <title>Whole genome shotgun sequence of Vibrio ezurae NBRC 102218.</title>
        <authorList>
            <person name="Yoshida I."/>
            <person name="Hosoyama A."/>
            <person name="Numata M."/>
            <person name="Hashimoto M."/>
            <person name="Hosoyama Y."/>
            <person name="Tsuchikane K."/>
            <person name="Noguchi M."/>
            <person name="Hirakata S."/>
            <person name="Ichikawa N."/>
            <person name="Ohji S."/>
            <person name="Yamazoe A."/>
            <person name="Fujita N."/>
        </authorList>
    </citation>
    <scope>NUCLEOTIDE SEQUENCE [LARGE SCALE GENOMIC DNA]</scope>
    <source>
        <strain evidence="5 6">NBRC 102218</strain>
    </source>
</reference>
<dbReference type="InterPro" id="IPR011129">
    <property type="entry name" value="CSD"/>
</dbReference>
<dbReference type="PANTHER" id="PTHR12962">
    <property type="entry name" value="CALCIUM-REGULATED HEAT STABLE PROTEIN CRHSP-24-RELATED"/>
    <property type="match status" value="1"/>
</dbReference>
<proteinExistence type="predicted"/>
<keyword evidence="1" id="KW-0597">Phosphoprotein</keyword>
<keyword evidence="6" id="KW-1185">Reference proteome</keyword>
<accession>U3AL27</accession>
<dbReference type="GO" id="GO:0003730">
    <property type="term" value="F:mRNA 3'-UTR binding"/>
    <property type="evidence" value="ECO:0007669"/>
    <property type="project" value="TreeGrafter"/>
</dbReference>
<dbReference type="OrthoDB" id="72963at2"/>
<dbReference type="EMBL" id="BATM01000038">
    <property type="protein sequence ID" value="GAD80626.1"/>
    <property type="molecule type" value="Genomic_DNA"/>
</dbReference>
<dbReference type="eggNOG" id="COG1278">
    <property type="taxonomic scope" value="Bacteria"/>
</dbReference>
<dbReference type="GO" id="GO:0043488">
    <property type="term" value="P:regulation of mRNA stability"/>
    <property type="evidence" value="ECO:0007669"/>
    <property type="project" value="TreeGrafter"/>
</dbReference>
<dbReference type="SUPFAM" id="SSF50249">
    <property type="entry name" value="Nucleic acid-binding proteins"/>
    <property type="match status" value="1"/>
</dbReference>
<dbReference type="STRING" id="1219080.VEZ01S_38_00150"/>
<keyword evidence="3" id="KW-1133">Transmembrane helix</keyword>
<dbReference type="InterPro" id="IPR008613">
    <property type="entry name" value="Excalibur_Ca-bd_domain"/>
</dbReference>
<evidence type="ECO:0000256" key="2">
    <source>
        <dbReference type="RuleBase" id="RU000408"/>
    </source>
</evidence>
<evidence type="ECO:0000259" key="4">
    <source>
        <dbReference type="PROSITE" id="PS51857"/>
    </source>
</evidence>
<sequence>MKGRIVRWVDDKGFGFIQSSETNGDIFVHISKFKSGYRRPQIGDEVEFQIGSNKGKVAAKKAILIGIEPLKPNVSPLSIVFLGLSIAFAGYALWAYVVEPRLNPPYENMGFSCQGKTHCSQMTSCNEAKFYLAHCPNVKIDGDNDGIPCESQLCSR</sequence>
<dbReference type="InterPro" id="IPR002059">
    <property type="entry name" value="CSP_DNA-bd"/>
</dbReference>
<dbReference type="InterPro" id="IPR052069">
    <property type="entry name" value="Ca-reg_mRNA-binding_domain"/>
</dbReference>
<comment type="subcellular location">
    <subcellularLocation>
        <location evidence="2">Cytoplasm</location>
    </subcellularLocation>
</comment>
<dbReference type="RefSeq" id="WP_021714329.1">
    <property type="nucleotide sequence ID" value="NZ_BATM01000038.1"/>
</dbReference>
<keyword evidence="3" id="KW-0472">Membrane</keyword>
<dbReference type="Gene3D" id="2.40.50.140">
    <property type="entry name" value="Nucleic acid-binding proteins"/>
    <property type="match status" value="1"/>
</dbReference>
<dbReference type="CDD" id="cd04458">
    <property type="entry name" value="CSP_CDS"/>
    <property type="match status" value="1"/>
</dbReference>
<comment type="caution">
    <text evidence="5">The sequence shown here is derived from an EMBL/GenBank/DDBJ whole genome shotgun (WGS) entry which is preliminary data.</text>
</comment>
<organism evidence="5 6">
    <name type="scientific">Vibrio ezurae NBRC 102218</name>
    <dbReference type="NCBI Taxonomy" id="1219080"/>
    <lineage>
        <taxon>Bacteria</taxon>
        <taxon>Pseudomonadati</taxon>
        <taxon>Pseudomonadota</taxon>
        <taxon>Gammaproteobacteria</taxon>
        <taxon>Vibrionales</taxon>
        <taxon>Vibrionaceae</taxon>
        <taxon>Vibrio</taxon>
    </lineage>
</organism>
<dbReference type="PROSITE" id="PS51857">
    <property type="entry name" value="CSD_2"/>
    <property type="match status" value="1"/>
</dbReference>
<keyword evidence="3" id="KW-0812">Transmembrane</keyword>
<evidence type="ECO:0000256" key="3">
    <source>
        <dbReference type="SAM" id="Phobius"/>
    </source>
</evidence>
<evidence type="ECO:0000313" key="6">
    <source>
        <dbReference type="Proteomes" id="UP000016562"/>
    </source>
</evidence>
<dbReference type="Pfam" id="PF05901">
    <property type="entry name" value="Excalibur"/>
    <property type="match status" value="1"/>
</dbReference>
<dbReference type="SMART" id="SM00357">
    <property type="entry name" value="CSP"/>
    <property type="match status" value="1"/>
</dbReference>
<feature type="transmembrane region" description="Helical" evidence="3">
    <location>
        <begin position="77"/>
        <end position="97"/>
    </location>
</feature>
<evidence type="ECO:0000313" key="5">
    <source>
        <dbReference type="EMBL" id="GAD80626.1"/>
    </source>
</evidence>
<name>U3AL27_9VIBR</name>
<dbReference type="Pfam" id="PF00313">
    <property type="entry name" value="CSD"/>
    <property type="match status" value="1"/>
</dbReference>
<dbReference type="InterPro" id="IPR019844">
    <property type="entry name" value="CSD_CS"/>
</dbReference>